<reference evidence="1 2" key="1">
    <citation type="submission" date="2023-03" db="EMBL/GenBank/DDBJ databases">
        <title>Comparative genome and transcriptome analysis combination mining strategies for increasing vitamin B12 production of Ensifer adhaerens strain.</title>
        <authorList>
            <person name="Yongheng L."/>
        </authorList>
    </citation>
    <scope>NUCLEOTIDE SEQUENCE [LARGE SCALE GENOMIC DNA]</scope>
    <source>
        <strain evidence="1 2">Casida A-T305</strain>
        <plasmid evidence="1 2">unnamedB</plasmid>
    </source>
</reference>
<keyword evidence="2" id="KW-1185">Reference proteome</keyword>
<name>A0ABY8HRI5_ENSAD</name>
<geneLocation type="plasmid" evidence="1 2">
    <name>unnamedB</name>
</geneLocation>
<dbReference type="EMBL" id="CP121310">
    <property type="protein sequence ID" value="WFP94730.1"/>
    <property type="molecule type" value="Genomic_DNA"/>
</dbReference>
<keyword evidence="1" id="KW-0614">Plasmid</keyword>
<evidence type="ECO:0000313" key="1">
    <source>
        <dbReference type="EMBL" id="WFP94730.1"/>
    </source>
</evidence>
<dbReference type="RefSeq" id="WP_034800375.1">
    <property type="nucleotide sequence ID" value="NZ_CAXURO020000003.1"/>
</dbReference>
<dbReference type="Proteomes" id="UP001214094">
    <property type="component" value="Plasmid unnamedB"/>
</dbReference>
<dbReference type="GeneID" id="29522356"/>
<proteinExistence type="predicted"/>
<sequence>MLSPRQSGYILPQDFTVVSSVFDKVAIARAISRESEEAERLARYALELYMTGTRNELDLEARLKEFCDPIDYGMAAGGGGTVGDLLPDLSAWARALTASPSTATKRSDV</sequence>
<organism evidence="1 2">
    <name type="scientific">Ensifer adhaerens</name>
    <name type="common">Sinorhizobium morelense</name>
    <dbReference type="NCBI Taxonomy" id="106592"/>
    <lineage>
        <taxon>Bacteria</taxon>
        <taxon>Pseudomonadati</taxon>
        <taxon>Pseudomonadota</taxon>
        <taxon>Alphaproteobacteria</taxon>
        <taxon>Hyphomicrobiales</taxon>
        <taxon>Rhizobiaceae</taxon>
        <taxon>Sinorhizobium/Ensifer group</taxon>
        <taxon>Ensifer</taxon>
    </lineage>
</organism>
<protein>
    <submittedName>
        <fullName evidence="1">Uncharacterized protein</fullName>
    </submittedName>
</protein>
<accession>A0ABY8HRI5</accession>
<gene>
    <name evidence="1" type="ORF">P4B07_33615</name>
</gene>
<evidence type="ECO:0000313" key="2">
    <source>
        <dbReference type="Proteomes" id="UP001214094"/>
    </source>
</evidence>